<dbReference type="Gene3D" id="3.90.1570.10">
    <property type="entry name" value="tt1808, chain A"/>
    <property type="match status" value="1"/>
</dbReference>
<dbReference type="RefSeq" id="WP_245365876.1">
    <property type="nucleotide sequence ID" value="NZ_JAGGMR010000001.1"/>
</dbReference>
<protein>
    <submittedName>
        <fullName evidence="2">Uma2 family endonuclease</fullName>
    </submittedName>
</protein>
<keyword evidence="3" id="KW-1185">Reference proteome</keyword>
<sequence>MRGALEPKVPASEGVRATVLPELESQWSAAIMSRRPLTISDFLALGEDDRFHWELQEGVLVKAPSPELRHNVFRSRLDHLLEPQLPSGFVSVPDIDVDLELVPEGGPATVRRPDLVVVEASAVDRVDELGGILRASDVHLVVEVLSPNSRRMDYKIKRSEFADAGIPYYWIIDLEPLVSLLPLRLTEGLGYLGNGAVTGVYTTDLPYPLSIDLDRLASGREP</sequence>
<dbReference type="SUPFAM" id="SSF52980">
    <property type="entry name" value="Restriction endonuclease-like"/>
    <property type="match status" value="1"/>
</dbReference>
<dbReference type="Proteomes" id="UP001519325">
    <property type="component" value="Unassembled WGS sequence"/>
</dbReference>
<dbReference type="PANTHER" id="PTHR34107">
    <property type="entry name" value="SLL0198 PROTEIN-RELATED"/>
    <property type="match status" value="1"/>
</dbReference>
<dbReference type="CDD" id="cd06260">
    <property type="entry name" value="DUF820-like"/>
    <property type="match status" value="1"/>
</dbReference>
<keyword evidence="2" id="KW-0255">Endonuclease</keyword>
<dbReference type="Pfam" id="PF05685">
    <property type="entry name" value="Uma2"/>
    <property type="match status" value="1"/>
</dbReference>
<evidence type="ECO:0000313" key="2">
    <source>
        <dbReference type="EMBL" id="MBP2188867.1"/>
    </source>
</evidence>
<proteinExistence type="predicted"/>
<dbReference type="InterPro" id="IPR008538">
    <property type="entry name" value="Uma2"/>
</dbReference>
<keyword evidence="2" id="KW-0378">Hydrolase</keyword>
<gene>
    <name evidence="2" type="ORF">BJ987_001768</name>
</gene>
<dbReference type="InterPro" id="IPR012296">
    <property type="entry name" value="Nuclease_put_TT1808"/>
</dbReference>
<keyword evidence="2" id="KW-0540">Nuclease</keyword>
<comment type="caution">
    <text evidence="2">The sequence shown here is derived from an EMBL/GenBank/DDBJ whole genome shotgun (WGS) entry which is preliminary data.</text>
</comment>
<dbReference type="GO" id="GO:0004519">
    <property type="term" value="F:endonuclease activity"/>
    <property type="evidence" value="ECO:0007669"/>
    <property type="project" value="UniProtKB-KW"/>
</dbReference>
<dbReference type="EMBL" id="JAGGMR010000001">
    <property type="protein sequence ID" value="MBP2188867.1"/>
    <property type="molecule type" value="Genomic_DNA"/>
</dbReference>
<name>A0ABS4QAZ9_9NOCA</name>
<dbReference type="PANTHER" id="PTHR34107:SF2">
    <property type="entry name" value="SLL0888 PROTEIN"/>
    <property type="match status" value="1"/>
</dbReference>
<evidence type="ECO:0000313" key="3">
    <source>
        <dbReference type="Proteomes" id="UP001519325"/>
    </source>
</evidence>
<reference evidence="2 3" key="1">
    <citation type="submission" date="2021-03" db="EMBL/GenBank/DDBJ databases">
        <title>Sequencing the genomes of 1000 actinobacteria strains.</title>
        <authorList>
            <person name="Klenk H.-P."/>
        </authorList>
    </citation>
    <scope>NUCLEOTIDE SEQUENCE [LARGE SCALE GENOMIC DNA]</scope>
    <source>
        <strain evidence="2 3">DSM 45516</strain>
    </source>
</reference>
<organism evidence="2 3">
    <name type="scientific">Nocardia goodfellowii</name>
    <dbReference type="NCBI Taxonomy" id="882446"/>
    <lineage>
        <taxon>Bacteria</taxon>
        <taxon>Bacillati</taxon>
        <taxon>Actinomycetota</taxon>
        <taxon>Actinomycetes</taxon>
        <taxon>Mycobacteriales</taxon>
        <taxon>Nocardiaceae</taxon>
        <taxon>Nocardia</taxon>
    </lineage>
</organism>
<accession>A0ABS4QAZ9</accession>
<dbReference type="InterPro" id="IPR011335">
    <property type="entry name" value="Restrct_endonuc-II-like"/>
</dbReference>
<feature type="domain" description="Putative restriction endonuclease" evidence="1">
    <location>
        <begin position="40"/>
        <end position="175"/>
    </location>
</feature>
<evidence type="ECO:0000259" key="1">
    <source>
        <dbReference type="Pfam" id="PF05685"/>
    </source>
</evidence>